<dbReference type="Pfam" id="PF07727">
    <property type="entry name" value="RVT_2"/>
    <property type="match status" value="1"/>
</dbReference>
<evidence type="ECO:0008006" key="6">
    <source>
        <dbReference type="Google" id="ProtNLM"/>
    </source>
</evidence>
<feature type="region of interest" description="Disordered" evidence="1">
    <location>
        <begin position="213"/>
        <end position="296"/>
    </location>
</feature>
<protein>
    <recommendedName>
        <fullName evidence="6">Reverse transcriptase Ty1/copia-type domain-containing protein</fullName>
    </recommendedName>
</protein>
<evidence type="ECO:0000313" key="4">
    <source>
        <dbReference type="EMBL" id="KAK1616945.1"/>
    </source>
</evidence>
<feature type="compositionally biased region" description="Low complexity" evidence="1">
    <location>
        <begin position="227"/>
        <end position="260"/>
    </location>
</feature>
<reference evidence="4" key="1">
    <citation type="submission" date="2023-07" db="EMBL/GenBank/DDBJ databases">
        <title>A chromosome-level genome assembly of Lolium multiflorum.</title>
        <authorList>
            <person name="Chen Y."/>
            <person name="Copetti D."/>
            <person name="Kolliker R."/>
            <person name="Studer B."/>
        </authorList>
    </citation>
    <scope>NUCLEOTIDE SEQUENCE</scope>
    <source>
        <strain evidence="4">02402/16</strain>
        <tissue evidence="4">Leaf</tissue>
    </source>
</reference>
<evidence type="ECO:0000313" key="5">
    <source>
        <dbReference type="Proteomes" id="UP001231189"/>
    </source>
</evidence>
<name>A0AAD8RA01_LOLMU</name>
<dbReference type="Pfam" id="PF22936">
    <property type="entry name" value="Pol_BBD"/>
    <property type="match status" value="1"/>
</dbReference>
<dbReference type="EMBL" id="JAUUTY010000006">
    <property type="protein sequence ID" value="KAK1616945.1"/>
    <property type="molecule type" value="Genomic_DNA"/>
</dbReference>
<feature type="domain" description="Retrovirus-related Pol polyprotein from transposon TNT 1-94-like beta-barrel" evidence="3">
    <location>
        <begin position="129"/>
        <end position="199"/>
    </location>
</feature>
<organism evidence="4 5">
    <name type="scientific">Lolium multiflorum</name>
    <name type="common">Italian ryegrass</name>
    <name type="synonym">Lolium perenne subsp. multiflorum</name>
    <dbReference type="NCBI Taxonomy" id="4521"/>
    <lineage>
        <taxon>Eukaryota</taxon>
        <taxon>Viridiplantae</taxon>
        <taxon>Streptophyta</taxon>
        <taxon>Embryophyta</taxon>
        <taxon>Tracheophyta</taxon>
        <taxon>Spermatophyta</taxon>
        <taxon>Magnoliopsida</taxon>
        <taxon>Liliopsida</taxon>
        <taxon>Poales</taxon>
        <taxon>Poaceae</taxon>
        <taxon>BOP clade</taxon>
        <taxon>Pooideae</taxon>
        <taxon>Poodae</taxon>
        <taxon>Poeae</taxon>
        <taxon>Poeae Chloroplast Group 2 (Poeae type)</taxon>
        <taxon>Loliodinae</taxon>
        <taxon>Loliinae</taxon>
        <taxon>Lolium</taxon>
    </lineage>
</organism>
<feature type="region of interest" description="Disordered" evidence="1">
    <location>
        <begin position="17"/>
        <end position="42"/>
    </location>
</feature>
<dbReference type="InterPro" id="IPR054722">
    <property type="entry name" value="PolX-like_BBD"/>
</dbReference>
<dbReference type="Proteomes" id="UP001231189">
    <property type="component" value="Unassembled WGS sequence"/>
</dbReference>
<gene>
    <name evidence="4" type="ORF">QYE76_022462</name>
</gene>
<feature type="domain" description="Reverse transcriptase Ty1/copia-type" evidence="2">
    <location>
        <begin position="338"/>
        <end position="391"/>
    </location>
</feature>
<evidence type="ECO:0000259" key="3">
    <source>
        <dbReference type="Pfam" id="PF22936"/>
    </source>
</evidence>
<accession>A0AAD8RA01</accession>
<feature type="compositionally biased region" description="Low complexity" evidence="1">
    <location>
        <begin position="75"/>
        <end position="86"/>
    </location>
</feature>
<dbReference type="AlphaFoldDB" id="A0AAD8RA01"/>
<dbReference type="InterPro" id="IPR013103">
    <property type="entry name" value="RVT_2"/>
</dbReference>
<sequence length="420" mass="45035">MVLVPPMQALHLRAAPLAPGRRNARRIRPPPPPRPTAGPFLPSPTRVDTAHLLCANPPLLHLRWLAPSRLGPRRALGPRPAAPAAPHALTVNSAPAGPATSAPQWDQSALIAALNQLSFQQSSGNGGEWVFDSGASAHMGSGFGITSFPLSHNSPSQIVVGDGSTLPITGIGSLVFPTSHRSLSLHNILISPALIKNLVFPFRSLHIDTPPAPAATDLDMDPPPDPVYVDHAAPPACPAARPCSPPAATAPSMGRGPSSDAPREEPPPPIAAPSSSSAPPPRHHMSTRASHGIVKPNPRYAHLATTPISPLPSSIREAMHDPNWRNAMQEEFDALSSNQTWTLVPRPPRTNVVTGKWVFRHKTREDGSLKRYKARWVVRGFAQRPGIDFGKPSRRLSNRRLSARCSPWRAHATGLCTSWM</sequence>
<feature type="region of interest" description="Disordered" evidence="1">
    <location>
        <begin position="75"/>
        <end position="102"/>
    </location>
</feature>
<evidence type="ECO:0000259" key="2">
    <source>
        <dbReference type="Pfam" id="PF07727"/>
    </source>
</evidence>
<comment type="caution">
    <text evidence="4">The sequence shown here is derived from an EMBL/GenBank/DDBJ whole genome shotgun (WGS) entry which is preliminary data.</text>
</comment>
<evidence type="ECO:0000256" key="1">
    <source>
        <dbReference type="SAM" id="MobiDB-lite"/>
    </source>
</evidence>
<keyword evidence="5" id="KW-1185">Reference proteome</keyword>
<proteinExistence type="predicted"/>